<keyword evidence="1" id="KW-0175">Coiled coil</keyword>
<comment type="caution">
    <text evidence="3">The sequence shown here is derived from an EMBL/GenBank/DDBJ whole genome shotgun (WGS) entry which is preliminary data.</text>
</comment>
<dbReference type="EMBL" id="JACGCM010000940">
    <property type="protein sequence ID" value="KAF6164099.1"/>
    <property type="molecule type" value="Genomic_DNA"/>
</dbReference>
<reference evidence="3 4" key="1">
    <citation type="journal article" date="2020" name="IScience">
        <title>Genome Sequencing of the Endangered Kingdonia uniflora (Circaeasteraceae, Ranunculales) Reveals Potential Mechanisms of Evolutionary Specialization.</title>
        <authorList>
            <person name="Sun Y."/>
            <person name="Deng T."/>
            <person name="Zhang A."/>
            <person name="Moore M.J."/>
            <person name="Landis J.B."/>
            <person name="Lin N."/>
            <person name="Zhang H."/>
            <person name="Zhang X."/>
            <person name="Huang J."/>
            <person name="Zhang X."/>
            <person name="Sun H."/>
            <person name="Wang H."/>
        </authorList>
    </citation>
    <scope>NUCLEOTIDE SEQUENCE [LARGE SCALE GENOMIC DNA]</scope>
    <source>
        <strain evidence="3">TB1705</strain>
        <tissue evidence="3">Leaf</tissue>
    </source>
</reference>
<proteinExistence type="predicted"/>
<feature type="region of interest" description="Disordered" evidence="2">
    <location>
        <begin position="1"/>
        <end position="67"/>
    </location>
</feature>
<dbReference type="Proteomes" id="UP000541444">
    <property type="component" value="Unassembled WGS sequence"/>
</dbReference>
<evidence type="ECO:0000313" key="3">
    <source>
        <dbReference type="EMBL" id="KAF6164099.1"/>
    </source>
</evidence>
<evidence type="ECO:0000256" key="2">
    <source>
        <dbReference type="SAM" id="MobiDB-lite"/>
    </source>
</evidence>
<feature type="non-terminal residue" evidence="3">
    <location>
        <position position="1"/>
    </location>
</feature>
<keyword evidence="4" id="KW-1185">Reference proteome</keyword>
<sequence>MSGLSTSGPHDPSNSEDNVLMMDFADVAPLAKEFGEGCSRPRPDSKTKQEENDEGDSGEDEGDVEEAPVEYFHEKKLRLYRARQPSYGGLGSEGPRGRAVPNLPLFPRGMPKELSVGSILTRKLGKESRVAELDRRVANLEKALASTRRSTLTKVDGLVKATQEELLLMIRHWSRSKSVYVWLENQVHPQ</sequence>
<evidence type="ECO:0000256" key="1">
    <source>
        <dbReference type="SAM" id="Coils"/>
    </source>
</evidence>
<organism evidence="3 4">
    <name type="scientific">Kingdonia uniflora</name>
    <dbReference type="NCBI Taxonomy" id="39325"/>
    <lineage>
        <taxon>Eukaryota</taxon>
        <taxon>Viridiplantae</taxon>
        <taxon>Streptophyta</taxon>
        <taxon>Embryophyta</taxon>
        <taxon>Tracheophyta</taxon>
        <taxon>Spermatophyta</taxon>
        <taxon>Magnoliopsida</taxon>
        <taxon>Ranunculales</taxon>
        <taxon>Circaeasteraceae</taxon>
        <taxon>Kingdonia</taxon>
    </lineage>
</organism>
<dbReference type="AlphaFoldDB" id="A0A7J7NA11"/>
<name>A0A7J7NA11_9MAGN</name>
<feature type="coiled-coil region" evidence="1">
    <location>
        <begin position="123"/>
        <end position="150"/>
    </location>
</feature>
<feature type="compositionally biased region" description="Basic and acidic residues" evidence="2">
    <location>
        <begin position="33"/>
        <end position="50"/>
    </location>
</feature>
<evidence type="ECO:0000313" key="4">
    <source>
        <dbReference type="Proteomes" id="UP000541444"/>
    </source>
</evidence>
<protein>
    <submittedName>
        <fullName evidence="3">Uncharacterized protein</fullName>
    </submittedName>
</protein>
<feature type="compositionally biased region" description="Acidic residues" evidence="2">
    <location>
        <begin position="51"/>
        <end position="67"/>
    </location>
</feature>
<gene>
    <name evidence="3" type="ORF">GIB67_017683</name>
</gene>
<accession>A0A7J7NA11</accession>